<dbReference type="InParanoid" id="A0A401GNF1"/>
<protein>
    <submittedName>
        <fullName evidence="2">Uncharacterized protein</fullName>
    </submittedName>
</protein>
<feature type="compositionally biased region" description="Acidic residues" evidence="1">
    <location>
        <begin position="24"/>
        <end position="38"/>
    </location>
</feature>
<keyword evidence="3" id="KW-1185">Reference proteome</keyword>
<feature type="region of interest" description="Disordered" evidence="1">
    <location>
        <begin position="1"/>
        <end position="39"/>
    </location>
</feature>
<accession>A0A401GNF1</accession>
<evidence type="ECO:0000256" key="1">
    <source>
        <dbReference type="SAM" id="MobiDB-lite"/>
    </source>
</evidence>
<evidence type="ECO:0000313" key="2">
    <source>
        <dbReference type="EMBL" id="GBE83743.1"/>
    </source>
</evidence>
<dbReference type="AlphaFoldDB" id="A0A401GNF1"/>
<sequence>MTDHKFSLTDAENTAKDDDHPDPTEGEADPAAVDDNDVEPFSVAEDAADVQKKMMGQKWSL</sequence>
<dbReference type="RefSeq" id="XP_027614656.1">
    <property type="nucleotide sequence ID" value="XM_027758855.1"/>
</dbReference>
<dbReference type="EMBL" id="BFAD01000005">
    <property type="protein sequence ID" value="GBE83743.1"/>
    <property type="molecule type" value="Genomic_DNA"/>
</dbReference>
<reference evidence="2 3" key="1">
    <citation type="journal article" date="2018" name="Sci. Rep.">
        <title>Genome sequence of the cauliflower mushroom Sparassis crispa (Hanabiratake) and its association with beneficial usage.</title>
        <authorList>
            <person name="Kiyama R."/>
            <person name="Furutani Y."/>
            <person name="Kawaguchi K."/>
            <person name="Nakanishi T."/>
        </authorList>
    </citation>
    <scope>NUCLEOTIDE SEQUENCE [LARGE SCALE GENOMIC DNA]</scope>
</reference>
<evidence type="ECO:0000313" key="3">
    <source>
        <dbReference type="Proteomes" id="UP000287166"/>
    </source>
</evidence>
<gene>
    <name evidence="2" type="ORF">SCP_0507990</name>
</gene>
<dbReference type="Proteomes" id="UP000287166">
    <property type="component" value="Unassembled WGS sequence"/>
</dbReference>
<proteinExistence type="predicted"/>
<dbReference type="GeneID" id="38780660"/>
<feature type="compositionally biased region" description="Basic and acidic residues" evidence="1">
    <location>
        <begin position="1"/>
        <end position="23"/>
    </location>
</feature>
<organism evidence="2 3">
    <name type="scientific">Sparassis crispa</name>
    <dbReference type="NCBI Taxonomy" id="139825"/>
    <lineage>
        <taxon>Eukaryota</taxon>
        <taxon>Fungi</taxon>
        <taxon>Dikarya</taxon>
        <taxon>Basidiomycota</taxon>
        <taxon>Agaricomycotina</taxon>
        <taxon>Agaricomycetes</taxon>
        <taxon>Polyporales</taxon>
        <taxon>Sparassidaceae</taxon>
        <taxon>Sparassis</taxon>
    </lineage>
</organism>
<comment type="caution">
    <text evidence="2">The sequence shown here is derived from an EMBL/GenBank/DDBJ whole genome shotgun (WGS) entry which is preliminary data.</text>
</comment>
<name>A0A401GNF1_9APHY</name>